<gene>
    <name evidence="1" type="ORF">A3B40_04400</name>
</gene>
<organism evidence="1 2">
    <name type="scientific">Candidatus Roizmanbacteria bacterium RIFCSPLOWO2_01_FULL_37_16</name>
    <dbReference type="NCBI Taxonomy" id="1802058"/>
    <lineage>
        <taxon>Bacteria</taxon>
        <taxon>Candidatus Roizmaniibacteriota</taxon>
    </lineage>
</organism>
<proteinExistence type="predicted"/>
<evidence type="ECO:0000313" key="2">
    <source>
        <dbReference type="Proteomes" id="UP000178040"/>
    </source>
</evidence>
<dbReference type="EMBL" id="MGAI01000003">
    <property type="protein sequence ID" value="OGK45690.1"/>
    <property type="molecule type" value="Genomic_DNA"/>
</dbReference>
<evidence type="ECO:0000313" key="1">
    <source>
        <dbReference type="EMBL" id="OGK45690.1"/>
    </source>
</evidence>
<sequence length="95" mass="11018">MIRSKKYWSGKVTKTSIALDLEEGVFTWDDPKKIAMSLKRSADVSTRRKTQPFQSAMSMLNFYINRAGKNLKPERKKILEDSRVELRRLFGHAPS</sequence>
<evidence type="ECO:0008006" key="3">
    <source>
        <dbReference type="Google" id="ProtNLM"/>
    </source>
</evidence>
<dbReference type="Proteomes" id="UP000178040">
    <property type="component" value="Unassembled WGS sequence"/>
</dbReference>
<comment type="caution">
    <text evidence="1">The sequence shown here is derived from an EMBL/GenBank/DDBJ whole genome shotgun (WGS) entry which is preliminary data.</text>
</comment>
<name>A0A1F7IQR4_9BACT</name>
<dbReference type="InterPro" id="IPR021513">
    <property type="entry name" value="Phage_RSL1_Orf186"/>
</dbReference>
<accession>A0A1F7IQR4</accession>
<protein>
    <recommendedName>
        <fullName evidence="3">DUF3175 domain-containing protein</fullName>
    </recommendedName>
</protein>
<reference evidence="1 2" key="1">
    <citation type="journal article" date="2016" name="Nat. Commun.">
        <title>Thousands of microbial genomes shed light on interconnected biogeochemical processes in an aquifer system.</title>
        <authorList>
            <person name="Anantharaman K."/>
            <person name="Brown C.T."/>
            <person name="Hug L.A."/>
            <person name="Sharon I."/>
            <person name="Castelle C.J."/>
            <person name="Probst A.J."/>
            <person name="Thomas B.C."/>
            <person name="Singh A."/>
            <person name="Wilkins M.J."/>
            <person name="Karaoz U."/>
            <person name="Brodie E.L."/>
            <person name="Williams K.H."/>
            <person name="Hubbard S.S."/>
            <person name="Banfield J.F."/>
        </authorList>
    </citation>
    <scope>NUCLEOTIDE SEQUENCE [LARGE SCALE GENOMIC DNA]</scope>
</reference>
<dbReference type="AlphaFoldDB" id="A0A1F7IQR4"/>
<dbReference type="Pfam" id="PF11373">
    <property type="entry name" value="DUF3175"/>
    <property type="match status" value="1"/>
</dbReference>